<keyword evidence="5" id="KW-0539">Nucleus</keyword>
<feature type="domain" description="Zn(2)-C6 fungal-type" evidence="7">
    <location>
        <begin position="44"/>
        <end position="73"/>
    </location>
</feature>
<name>A0AAW0G332_9APHY</name>
<organism evidence="8 9">
    <name type="scientific">Cerrena zonata</name>
    <dbReference type="NCBI Taxonomy" id="2478898"/>
    <lineage>
        <taxon>Eukaryota</taxon>
        <taxon>Fungi</taxon>
        <taxon>Dikarya</taxon>
        <taxon>Basidiomycota</taxon>
        <taxon>Agaricomycotina</taxon>
        <taxon>Agaricomycetes</taxon>
        <taxon>Polyporales</taxon>
        <taxon>Cerrenaceae</taxon>
        <taxon>Cerrena</taxon>
    </lineage>
</organism>
<dbReference type="PROSITE" id="PS00463">
    <property type="entry name" value="ZN2_CY6_FUNGAL_1"/>
    <property type="match status" value="1"/>
</dbReference>
<keyword evidence="4" id="KW-0804">Transcription</keyword>
<protein>
    <recommendedName>
        <fullName evidence="7">Zn(2)-C6 fungal-type domain-containing protein</fullName>
    </recommendedName>
</protein>
<reference evidence="8 9" key="1">
    <citation type="submission" date="2022-09" db="EMBL/GenBank/DDBJ databases">
        <authorList>
            <person name="Palmer J.M."/>
        </authorList>
    </citation>
    <scope>NUCLEOTIDE SEQUENCE [LARGE SCALE GENOMIC DNA]</scope>
    <source>
        <strain evidence="8 9">DSM 7382</strain>
    </source>
</reference>
<feature type="compositionally biased region" description="Polar residues" evidence="6">
    <location>
        <begin position="1"/>
        <end position="13"/>
    </location>
</feature>
<feature type="compositionally biased region" description="Low complexity" evidence="6">
    <location>
        <begin position="14"/>
        <end position="29"/>
    </location>
</feature>
<evidence type="ECO:0000313" key="8">
    <source>
        <dbReference type="EMBL" id="KAK7685922.1"/>
    </source>
</evidence>
<dbReference type="GO" id="GO:0043565">
    <property type="term" value="F:sequence-specific DNA binding"/>
    <property type="evidence" value="ECO:0007669"/>
    <property type="project" value="TreeGrafter"/>
</dbReference>
<keyword evidence="3" id="KW-0238">DNA-binding</keyword>
<dbReference type="GO" id="GO:0008270">
    <property type="term" value="F:zinc ion binding"/>
    <property type="evidence" value="ECO:0007669"/>
    <property type="project" value="InterPro"/>
</dbReference>
<dbReference type="GO" id="GO:0005634">
    <property type="term" value="C:nucleus"/>
    <property type="evidence" value="ECO:0007669"/>
    <property type="project" value="UniProtKB-SubCell"/>
</dbReference>
<sequence>MSSNYTDSVSSPTGAIPASSSPKGGPSSPGDHEGPVKRKRVAIACDNCHSDKRRCDGTGPCSHCYYGQRTCVYKDRSGNRIEPPVKTHDILQEIIVSVDLSQSPDALLTYRTASNAEDHVARHSHPTDRRHR</sequence>
<dbReference type="InterPro" id="IPR036864">
    <property type="entry name" value="Zn2-C6_fun-type_DNA-bd_sf"/>
</dbReference>
<comment type="caution">
    <text evidence="8">The sequence shown here is derived from an EMBL/GenBank/DDBJ whole genome shotgun (WGS) entry which is preliminary data.</text>
</comment>
<dbReference type="EMBL" id="JASBNA010000018">
    <property type="protein sequence ID" value="KAK7685922.1"/>
    <property type="molecule type" value="Genomic_DNA"/>
</dbReference>
<evidence type="ECO:0000259" key="7">
    <source>
        <dbReference type="PROSITE" id="PS50048"/>
    </source>
</evidence>
<proteinExistence type="predicted"/>
<dbReference type="InterPro" id="IPR051711">
    <property type="entry name" value="Stress_Response_Reg"/>
</dbReference>
<keyword evidence="2" id="KW-0805">Transcription regulation</keyword>
<evidence type="ECO:0000256" key="3">
    <source>
        <dbReference type="ARBA" id="ARBA00023125"/>
    </source>
</evidence>
<evidence type="ECO:0000256" key="6">
    <source>
        <dbReference type="SAM" id="MobiDB-lite"/>
    </source>
</evidence>
<feature type="region of interest" description="Disordered" evidence="6">
    <location>
        <begin position="1"/>
        <end position="38"/>
    </location>
</feature>
<gene>
    <name evidence="8" type="ORF">QCA50_010731</name>
</gene>
<dbReference type="InterPro" id="IPR001138">
    <property type="entry name" value="Zn2Cys6_DnaBD"/>
</dbReference>
<dbReference type="SUPFAM" id="SSF57701">
    <property type="entry name" value="Zn2/Cys6 DNA-binding domain"/>
    <property type="match status" value="1"/>
</dbReference>
<comment type="subcellular location">
    <subcellularLocation>
        <location evidence="1">Nucleus</location>
    </subcellularLocation>
</comment>
<dbReference type="CDD" id="cd00067">
    <property type="entry name" value="GAL4"/>
    <property type="match status" value="1"/>
</dbReference>
<accession>A0AAW0G332</accession>
<evidence type="ECO:0000256" key="5">
    <source>
        <dbReference type="ARBA" id="ARBA00023242"/>
    </source>
</evidence>
<evidence type="ECO:0000256" key="4">
    <source>
        <dbReference type="ARBA" id="ARBA00023163"/>
    </source>
</evidence>
<dbReference type="PROSITE" id="PS50048">
    <property type="entry name" value="ZN2_CY6_FUNGAL_2"/>
    <property type="match status" value="1"/>
</dbReference>
<evidence type="ECO:0000256" key="1">
    <source>
        <dbReference type="ARBA" id="ARBA00004123"/>
    </source>
</evidence>
<dbReference type="PANTHER" id="PTHR47540:SF2">
    <property type="entry name" value="ZN(II)2CYS6 TRANSCRIPTION FACTOR (EUROFUNG)"/>
    <property type="match status" value="1"/>
</dbReference>
<dbReference type="PANTHER" id="PTHR47540">
    <property type="entry name" value="THIAMINE REPRESSIBLE GENES REGULATORY PROTEIN THI5"/>
    <property type="match status" value="1"/>
</dbReference>
<dbReference type="Gene3D" id="4.10.240.10">
    <property type="entry name" value="Zn(2)-C6 fungal-type DNA-binding domain"/>
    <property type="match status" value="1"/>
</dbReference>
<dbReference type="AlphaFoldDB" id="A0AAW0G332"/>
<dbReference type="SMART" id="SM00066">
    <property type="entry name" value="GAL4"/>
    <property type="match status" value="1"/>
</dbReference>
<evidence type="ECO:0000313" key="9">
    <source>
        <dbReference type="Proteomes" id="UP001385951"/>
    </source>
</evidence>
<dbReference type="GO" id="GO:0000981">
    <property type="term" value="F:DNA-binding transcription factor activity, RNA polymerase II-specific"/>
    <property type="evidence" value="ECO:0007669"/>
    <property type="project" value="InterPro"/>
</dbReference>
<keyword evidence="9" id="KW-1185">Reference proteome</keyword>
<evidence type="ECO:0000256" key="2">
    <source>
        <dbReference type="ARBA" id="ARBA00023015"/>
    </source>
</evidence>
<dbReference type="Pfam" id="PF00172">
    <property type="entry name" value="Zn_clus"/>
    <property type="match status" value="1"/>
</dbReference>
<dbReference type="GO" id="GO:0045944">
    <property type="term" value="P:positive regulation of transcription by RNA polymerase II"/>
    <property type="evidence" value="ECO:0007669"/>
    <property type="project" value="TreeGrafter"/>
</dbReference>
<dbReference type="Proteomes" id="UP001385951">
    <property type="component" value="Unassembled WGS sequence"/>
</dbReference>